<evidence type="ECO:0000259" key="6">
    <source>
        <dbReference type="Pfam" id="PF00195"/>
    </source>
</evidence>
<dbReference type="PIRSF" id="PIRSF000451">
    <property type="entry name" value="PKS_III"/>
    <property type="match status" value="1"/>
</dbReference>
<dbReference type="FunFam" id="3.40.47.10:FF:000025">
    <property type="entry name" value="Chalcone synthase 2"/>
    <property type="match status" value="1"/>
</dbReference>
<evidence type="ECO:0000256" key="1">
    <source>
        <dbReference type="ARBA" id="ARBA00005531"/>
    </source>
</evidence>
<dbReference type="Pfam" id="PF00195">
    <property type="entry name" value="Chal_sti_synt_N"/>
    <property type="match status" value="1"/>
</dbReference>
<keyword evidence="2 5" id="KW-0808">Transferase</keyword>
<evidence type="ECO:0000313" key="8">
    <source>
        <dbReference type="EMBL" id="WOH02354.1"/>
    </source>
</evidence>
<gene>
    <name evidence="8" type="ORF">DCAR_0521743</name>
</gene>
<evidence type="ECO:0008006" key="10">
    <source>
        <dbReference type="Google" id="ProtNLM"/>
    </source>
</evidence>
<dbReference type="InterPro" id="IPR001099">
    <property type="entry name" value="Chalcone/stilbene_synt_N"/>
</dbReference>
<name>A0AAF0X8G7_DAUCS</name>
<dbReference type="GO" id="GO:0030639">
    <property type="term" value="P:polyketide biosynthetic process"/>
    <property type="evidence" value="ECO:0007669"/>
    <property type="project" value="TreeGrafter"/>
</dbReference>
<dbReference type="AlphaFoldDB" id="A0AAF0X8G7"/>
<feature type="domain" description="Chalcone/stilbene synthase C-terminal" evidence="7">
    <location>
        <begin position="267"/>
        <end position="417"/>
    </location>
</feature>
<dbReference type="Gene3D" id="3.40.47.10">
    <property type="match status" value="2"/>
</dbReference>
<evidence type="ECO:0000256" key="4">
    <source>
        <dbReference type="PIRSR" id="PIRSR000451-1"/>
    </source>
</evidence>
<evidence type="ECO:0000313" key="9">
    <source>
        <dbReference type="Proteomes" id="UP000077755"/>
    </source>
</evidence>
<dbReference type="GO" id="GO:0016747">
    <property type="term" value="F:acyltransferase activity, transferring groups other than amino-acyl groups"/>
    <property type="evidence" value="ECO:0007669"/>
    <property type="project" value="InterPro"/>
</dbReference>
<evidence type="ECO:0000256" key="5">
    <source>
        <dbReference type="RuleBase" id="RU003633"/>
    </source>
</evidence>
<keyword evidence="9" id="KW-1185">Reference proteome</keyword>
<feature type="active site" description="Acyl-thioester intermediate" evidence="4">
    <location>
        <position position="196"/>
    </location>
</feature>
<dbReference type="EMBL" id="CP093347">
    <property type="protein sequence ID" value="WOH02354.1"/>
    <property type="molecule type" value="Genomic_DNA"/>
</dbReference>
<dbReference type="CDD" id="cd00831">
    <property type="entry name" value="CHS_like"/>
    <property type="match status" value="1"/>
</dbReference>
<proteinExistence type="inferred from homology"/>
<comment type="similarity">
    <text evidence="1 5">Belongs to the thiolase-like superfamily. Chalcone/stilbene synthases family.</text>
</comment>
<dbReference type="Pfam" id="PF02797">
    <property type="entry name" value="Chal_sti_synt_C"/>
    <property type="match status" value="1"/>
</dbReference>
<dbReference type="InterPro" id="IPR016039">
    <property type="entry name" value="Thiolase-like"/>
</dbReference>
<dbReference type="InterPro" id="IPR011141">
    <property type="entry name" value="Polyketide_synthase_type-III"/>
</dbReference>
<evidence type="ECO:0000259" key="7">
    <source>
        <dbReference type="Pfam" id="PF02797"/>
    </source>
</evidence>
<dbReference type="SUPFAM" id="SSF53901">
    <property type="entry name" value="Thiolase-like"/>
    <property type="match status" value="2"/>
</dbReference>
<reference evidence="8" key="2">
    <citation type="submission" date="2022-03" db="EMBL/GenBank/DDBJ databases">
        <title>Draft title - Genomic analysis of global carrot germplasm unveils the trajectory of domestication and the origin of high carotenoid orange carrot.</title>
        <authorList>
            <person name="Iorizzo M."/>
            <person name="Ellison S."/>
            <person name="Senalik D."/>
            <person name="Macko-Podgorni A."/>
            <person name="Grzebelus D."/>
            <person name="Bostan H."/>
            <person name="Rolling W."/>
            <person name="Curaba J."/>
            <person name="Simon P."/>
        </authorList>
    </citation>
    <scope>NUCLEOTIDE SEQUENCE</scope>
    <source>
        <tissue evidence="8">Leaf</tissue>
    </source>
</reference>
<sequence>MKLHTHIYINTGTALPFWRERERDRNQVHHSSSLSVDEMMKNQRAKGPATILAIGTAAPPNCYSQAEYPDFYFRVTKSDHKTELKEKFKRICSKTMIKTRYLHITEKTLEENPSMCDYSAPSFDARQEILRMEVPKLGKEAAEKAIKEWGHSKSEITHLIFCTTSGYDMPSADYQLTKLLGLNHSVKRHMIYLQGCFAGGTVLRLAKDLAENNKGARVLVVCAEITTITFRGPHLESLLPQALFGDGASSVIVGSDPDPLTERPLFQIVSSAQHILPDSEDTIRGKLGESGLMFFLKKNITTLIASDIEKLLKEAFEPIGISDWNSLFWITHPGGPAILNQIELVLGLKEEKMWASRKVLSQYGNMASACVLFVLDEMRKKSMKDGMATTGDGLDWGVAFGFGPGLTVETVVLRSIPVTSFT</sequence>
<feature type="domain" description="Chalcone/stilbene synthase N-terminal" evidence="6">
    <location>
        <begin position="37"/>
        <end position="257"/>
    </location>
</feature>
<evidence type="ECO:0000256" key="2">
    <source>
        <dbReference type="ARBA" id="ARBA00022679"/>
    </source>
</evidence>
<accession>A0AAF0X8G7</accession>
<evidence type="ECO:0000256" key="3">
    <source>
        <dbReference type="ARBA" id="ARBA00023315"/>
    </source>
</evidence>
<dbReference type="InterPro" id="IPR012328">
    <property type="entry name" value="Chalcone/stilbene_synt_C"/>
</dbReference>
<protein>
    <recommendedName>
        <fullName evidence="10">Chalcone synthase</fullName>
    </recommendedName>
</protein>
<organism evidence="8 9">
    <name type="scientific">Daucus carota subsp. sativus</name>
    <name type="common">Carrot</name>
    <dbReference type="NCBI Taxonomy" id="79200"/>
    <lineage>
        <taxon>Eukaryota</taxon>
        <taxon>Viridiplantae</taxon>
        <taxon>Streptophyta</taxon>
        <taxon>Embryophyta</taxon>
        <taxon>Tracheophyta</taxon>
        <taxon>Spermatophyta</taxon>
        <taxon>Magnoliopsida</taxon>
        <taxon>eudicotyledons</taxon>
        <taxon>Gunneridae</taxon>
        <taxon>Pentapetalae</taxon>
        <taxon>asterids</taxon>
        <taxon>campanulids</taxon>
        <taxon>Apiales</taxon>
        <taxon>Apiaceae</taxon>
        <taxon>Apioideae</taxon>
        <taxon>Scandiceae</taxon>
        <taxon>Daucinae</taxon>
        <taxon>Daucus</taxon>
        <taxon>Daucus sect. Daucus</taxon>
    </lineage>
</organism>
<reference evidence="8" key="1">
    <citation type="journal article" date="2016" name="Nat. Genet.">
        <title>A high-quality carrot genome assembly provides new insights into carotenoid accumulation and asterid genome evolution.</title>
        <authorList>
            <person name="Iorizzo M."/>
            <person name="Ellison S."/>
            <person name="Senalik D."/>
            <person name="Zeng P."/>
            <person name="Satapoomin P."/>
            <person name="Huang J."/>
            <person name="Bowman M."/>
            <person name="Iovene M."/>
            <person name="Sanseverino W."/>
            <person name="Cavagnaro P."/>
            <person name="Yildiz M."/>
            <person name="Macko-Podgorni A."/>
            <person name="Moranska E."/>
            <person name="Grzebelus E."/>
            <person name="Grzebelus D."/>
            <person name="Ashrafi H."/>
            <person name="Zheng Z."/>
            <person name="Cheng S."/>
            <person name="Spooner D."/>
            <person name="Van Deynze A."/>
            <person name="Simon P."/>
        </authorList>
    </citation>
    <scope>NUCLEOTIDE SEQUENCE</scope>
    <source>
        <tissue evidence="8">Leaf</tissue>
    </source>
</reference>
<dbReference type="PANTHER" id="PTHR11877">
    <property type="entry name" value="HYDROXYMETHYLGLUTARYL-COA SYNTHASE"/>
    <property type="match status" value="1"/>
</dbReference>
<dbReference type="GO" id="GO:0042803">
    <property type="term" value="F:protein homodimerization activity"/>
    <property type="evidence" value="ECO:0007669"/>
    <property type="project" value="UniProtKB-ARBA"/>
</dbReference>
<dbReference type="Proteomes" id="UP000077755">
    <property type="component" value="Chromosome 5"/>
</dbReference>
<dbReference type="FunFam" id="3.40.47.10:FF:000014">
    <property type="entry name" value="Chalcone synthase 1"/>
    <property type="match status" value="1"/>
</dbReference>
<dbReference type="PANTHER" id="PTHR11877:SF14">
    <property type="entry name" value="CHALCONE SYNTHASE"/>
    <property type="match status" value="1"/>
</dbReference>
<keyword evidence="3 5" id="KW-0012">Acyltransferase</keyword>